<gene>
    <name evidence="2" type="ORF">ORAREDHAP_LOCUS48141</name>
</gene>
<dbReference type="EMBL" id="CAEKKB010000008">
    <property type="protein sequence ID" value="CAB4319990.1"/>
    <property type="molecule type" value="Genomic_DNA"/>
</dbReference>
<reference evidence="3" key="1">
    <citation type="journal article" date="2020" name="Genome Biol.">
        <title>Gamete binning: chromosome-level and haplotype-resolved genome assembly enabled by high-throughput single-cell sequencing of gamete genomes.</title>
        <authorList>
            <person name="Campoy J.A."/>
            <person name="Sun H."/>
            <person name="Goel M."/>
            <person name="Jiao W.-B."/>
            <person name="Folz-Donahue K."/>
            <person name="Wang N."/>
            <person name="Rubio M."/>
            <person name="Liu C."/>
            <person name="Kukat C."/>
            <person name="Ruiz D."/>
            <person name="Huettel B."/>
            <person name="Schneeberger K."/>
        </authorList>
    </citation>
    <scope>NUCLEOTIDE SEQUENCE [LARGE SCALE GENOMIC DNA]</scope>
    <source>
        <strain evidence="3">cv. Rojo Pasion</strain>
    </source>
</reference>
<dbReference type="PANTHER" id="PTHR36071">
    <property type="entry name" value="DNA DOUBLE-STRAND BREAK REPAIR PROTEIN"/>
    <property type="match status" value="1"/>
</dbReference>
<sequence length="709" mass="80840">MRKQDSLHCCGLWAAFLFGAFIKHLPWAIFRHQWQDRSLWRTWGFTRRIASPSGHKLNAKRSRYSSKGGLTQSAGCIKMFYETVKSSVDTAFGACDIEGGNRVFQDDMKLLDAPYISRALSSCLDDLTNKGLYLFAVILTGRSVKFEKTRWKMKRVIRESLPKVFGRQDNHNDKMEISKQISQLLNDPQYFQDNFITFSSSRLQSHHAAVRKVLDGLRDLPYETLLAMHRKLKGGRQSLPQLRPKKSGWNRDSLINQVRKTIEKMLSELSIGDELQEPLTKAMAVVGLSLKLIPGFHNSTITEFHQFTPEIKILQDEIARAIWLVKTKIRIPELKNLKTLLDPNAKVSNRSLRTAIRKMLTEYLFDCGDMDTIPKALLETLVVINRNSQSKPHRRITKDEIEAEVECILNVSAQVKQIVWDLSPDHDLDLDFDDAYMEEMEECDDDDDKSNGDDNENNGRLDKDGLCGSDISHSNDSFYEAESTAESTPFVCKPPTAETTRNDCYPLLTPNKSVLVEGQEPMFSTQGDSLDSSSIKRGLDGNYIERHKPECNTGMNTENLLHLKPEDTYEKQTTCKNKYLAVQEVCDETSIVAYNLIGHVLEEFAKTEGLDLNWDDTLYLRGDCATQEVVEEKQTLSHENDDGSIIVRVVEELVPSFPQSFRVPKKLSPLFEALYDVKVAYREESHRSKSCQPELLSNLRPRDCMSVNA</sequence>
<dbReference type="PANTHER" id="PTHR36071:SF1">
    <property type="entry name" value="DNA DOUBLE-STRAND BREAK REPAIR PROTEIN"/>
    <property type="match status" value="1"/>
</dbReference>
<evidence type="ECO:0000313" key="3">
    <source>
        <dbReference type="Proteomes" id="UP000507245"/>
    </source>
</evidence>
<proteinExistence type="predicted"/>
<organism evidence="2 3">
    <name type="scientific">Prunus armeniaca</name>
    <name type="common">Apricot</name>
    <name type="synonym">Armeniaca vulgaris</name>
    <dbReference type="NCBI Taxonomy" id="36596"/>
    <lineage>
        <taxon>Eukaryota</taxon>
        <taxon>Viridiplantae</taxon>
        <taxon>Streptophyta</taxon>
        <taxon>Embryophyta</taxon>
        <taxon>Tracheophyta</taxon>
        <taxon>Spermatophyta</taxon>
        <taxon>Magnoliopsida</taxon>
        <taxon>eudicotyledons</taxon>
        <taxon>Gunneridae</taxon>
        <taxon>Pentapetalae</taxon>
        <taxon>rosids</taxon>
        <taxon>fabids</taxon>
        <taxon>Rosales</taxon>
        <taxon>Rosaceae</taxon>
        <taxon>Amygdaloideae</taxon>
        <taxon>Amygdaleae</taxon>
        <taxon>Prunus</taxon>
    </lineage>
</organism>
<feature type="compositionally biased region" description="Basic and acidic residues" evidence="1">
    <location>
        <begin position="449"/>
        <end position="465"/>
    </location>
</feature>
<protein>
    <submittedName>
        <fullName evidence="2">Uncharacterized protein</fullName>
    </submittedName>
</protein>
<keyword evidence="3" id="KW-1185">Reference proteome</keyword>
<dbReference type="AlphaFoldDB" id="A0A6J5Y1F4"/>
<evidence type="ECO:0000256" key="1">
    <source>
        <dbReference type="SAM" id="MobiDB-lite"/>
    </source>
</evidence>
<feature type="region of interest" description="Disordered" evidence="1">
    <location>
        <begin position="441"/>
        <end position="467"/>
    </location>
</feature>
<dbReference type="OrthoDB" id="767974at2759"/>
<evidence type="ECO:0000313" key="2">
    <source>
        <dbReference type="EMBL" id="CAB4319990.1"/>
    </source>
</evidence>
<name>A0A6J5Y1F4_PRUAR</name>
<accession>A0A6J5Y1F4</accession>
<dbReference type="Proteomes" id="UP000507245">
    <property type="component" value="Unassembled WGS sequence"/>
</dbReference>